<proteinExistence type="predicted"/>
<sequence>MLATLGAPPVRFADYAVEANYVGQRGMAVVDGGRVTLFSRNGADVSSLGVSRIV</sequence>
<dbReference type="SUPFAM" id="SSF56091">
    <property type="entry name" value="DNA ligase/mRNA capping enzyme, catalytic domain"/>
    <property type="match status" value="1"/>
</dbReference>
<protein>
    <submittedName>
        <fullName evidence="1">Uncharacterized protein</fullName>
    </submittedName>
</protein>
<gene>
    <name evidence="1" type="ORF">NM203_32085</name>
</gene>
<evidence type="ECO:0000313" key="2">
    <source>
        <dbReference type="Proteomes" id="UP001651690"/>
    </source>
</evidence>
<evidence type="ECO:0000313" key="1">
    <source>
        <dbReference type="EMBL" id="MCP9276829.1"/>
    </source>
</evidence>
<accession>A0ABT1MCD8</accession>
<dbReference type="Proteomes" id="UP001651690">
    <property type="component" value="Unassembled WGS sequence"/>
</dbReference>
<name>A0ABT1MCD8_9MYCO</name>
<keyword evidence="2" id="KW-1185">Reference proteome</keyword>
<organism evidence="1 2">
    <name type="scientific">Mycolicibacterium arenosum</name>
    <dbReference type="NCBI Taxonomy" id="2952157"/>
    <lineage>
        <taxon>Bacteria</taxon>
        <taxon>Bacillati</taxon>
        <taxon>Actinomycetota</taxon>
        <taxon>Actinomycetes</taxon>
        <taxon>Mycobacteriales</taxon>
        <taxon>Mycobacteriaceae</taxon>
        <taxon>Mycolicibacterium</taxon>
    </lineage>
</organism>
<comment type="caution">
    <text evidence="1">The sequence shown here is derived from an EMBL/GenBank/DDBJ whole genome shotgun (WGS) entry which is preliminary data.</text>
</comment>
<reference evidence="1 2" key="1">
    <citation type="submission" date="2022-06" db="EMBL/GenBank/DDBJ databases">
        <title>Mycolicibacterium sp. CAU 1645 isolated from seawater.</title>
        <authorList>
            <person name="Kim W."/>
        </authorList>
    </citation>
    <scope>NUCLEOTIDE SEQUENCE [LARGE SCALE GENOMIC DNA]</scope>
    <source>
        <strain evidence="1 2">CAU 1645</strain>
    </source>
</reference>
<dbReference type="EMBL" id="JANDBD010000020">
    <property type="protein sequence ID" value="MCP9276829.1"/>
    <property type="molecule type" value="Genomic_DNA"/>
</dbReference>